<comment type="caution">
    <text evidence="1">The sequence shown here is derived from an EMBL/GenBank/DDBJ whole genome shotgun (WGS) entry which is preliminary data.</text>
</comment>
<name>A0A409WT92_PSICY</name>
<evidence type="ECO:0000313" key="2">
    <source>
        <dbReference type="Proteomes" id="UP000283269"/>
    </source>
</evidence>
<evidence type="ECO:0000313" key="1">
    <source>
        <dbReference type="EMBL" id="PPQ81740.1"/>
    </source>
</evidence>
<protein>
    <submittedName>
        <fullName evidence="1">Uncharacterized protein</fullName>
    </submittedName>
</protein>
<proteinExistence type="predicted"/>
<reference evidence="1 2" key="1">
    <citation type="journal article" date="2018" name="Evol. Lett.">
        <title>Horizontal gene cluster transfer increased hallucinogenic mushroom diversity.</title>
        <authorList>
            <person name="Reynolds H.T."/>
            <person name="Vijayakumar V."/>
            <person name="Gluck-Thaler E."/>
            <person name="Korotkin H.B."/>
            <person name="Matheny P.B."/>
            <person name="Slot J.C."/>
        </authorList>
    </citation>
    <scope>NUCLEOTIDE SEQUENCE [LARGE SCALE GENOMIC DNA]</scope>
    <source>
        <strain evidence="1 2">2631</strain>
    </source>
</reference>
<keyword evidence="2" id="KW-1185">Reference proteome</keyword>
<organism evidence="1 2">
    <name type="scientific">Psilocybe cyanescens</name>
    <dbReference type="NCBI Taxonomy" id="93625"/>
    <lineage>
        <taxon>Eukaryota</taxon>
        <taxon>Fungi</taxon>
        <taxon>Dikarya</taxon>
        <taxon>Basidiomycota</taxon>
        <taxon>Agaricomycotina</taxon>
        <taxon>Agaricomycetes</taxon>
        <taxon>Agaricomycetidae</taxon>
        <taxon>Agaricales</taxon>
        <taxon>Agaricineae</taxon>
        <taxon>Strophariaceae</taxon>
        <taxon>Psilocybe</taxon>
    </lineage>
</organism>
<dbReference type="AlphaFoldDB" id="A0A409WT92"/>
<dbReference type="EMBL" id="NHYD01003218">
    <property type="protein sequence ID" value="PPQ81740.1"/>
    <property type="molecule type" value="Genomic_DNA"/>
</dbReference>
<gene>
    <name evidence="1" type="ORF">CVT25_013627</name>
</gene>
<accession>A0A409WT92</accession>
<dbReference type="InParanoid" id="A0A409WT92"/>
<dbReference type="Proteomes" id="UP000283269">
    <property type="component" value="Unassembled WGS sequence"/>
</dbReference>
<sequence>MSSEPTPVLPLSYPAMTSSQSSGLPYPSAVASSIVGIGYENRPSCASFAFLPFSFFLDTLPYHLHLQEQEQAYPSTPQLPRTLNRAALNRSLSPSLYFDVFATTKGGGIPPTVELIAIEPAHSRCETRNLRSASIFSSSSSVDMGMILDAAGGLVDVAVAVVLELELGGGEFDAGAVDMGLKSMPESSELNRMRDCEPGLEL</sequence>